<sequence length="210" mass="23825">MAHYAHLSAKELIALLVNEEKAHDVTRQELSEAQGKTEHFRKHLQNPRYNEAPLESVSTSAHRILGLENEIVALKTRIAHPEHFKFAQTFNPGSQATNIFYNQNVYINVMAPPQPTPVEARAPLRITEGDDDDDDNDDDMEDEDDGIVMPMFSAPCFKERDQGHCRAKICPRVHQAQVVKFGADAFDRLPFDKNAERRTAEGHQTTLPIR</sequence>
<dbReference type="Proteomes" id="UP000813461">
    <property type="component" value="Unassembled WGS sequence"/>
</dbReference>
<keyword evidence="3" id="KW-1185">Reference proteome</keyword>
<protein>
    <submittedName>
        <fullName evidence="2">Uncharacterized protein</fullName>
    </submittedName>
</protein>
<accession>A0A8K0R2Y7</accession>
<feature type="region of interest" description="Disordered" evidence="1">
    <location>
        <begin position="126"/>
        <end position="145"/>
    </location>
</feature>
<feature type="compositionally biased region" description="Acidic residues" evidence="1">
    <location>
        <begin position="129"/>
        <end position="145"/>
    </location>
</feature>
<evidence type="ECO:0000256" key="1">
    <source>
        <dbReference type="SAM" id="MobiDB-lite"/>
    </source>
</evidence>
<dbReference type="EMBL" id="JAGMVJ010000015">
    <property type="protein sequence ID" value="KAH7081039.1"/>
    <property type="molecule type" value="Genomic_DNA"/>
</dbReference>
<name>A0A8K0R2Y7_9PLEO</name>
<comment type="caution">
    <text evidence="2">The sequence shown here is derived from an EMBL/GenBank/DDBJ whole genome shotgun (WGS) entry which is preliminary data.</text>
</comment>
<dbReference type="AlphaFoldDB" id="A0A8K0R2Y7"/>
<proteinExistence type="predicted"/>
<reference evidence="2" key="1">
    <citation type="journal article" date="2021" name="Nat. Commun.">
        <title>Genetic determinants of endophytism in the Arabidopsis root mycobiome.</title>
        <authorList>
            <person name="Mesny F."/>
            <person name="Miyauchi S."/>
            <person name="Thiergart T."/>
            <person name="Pickel B."/>
            <person name="Atanasova L."/>
            <person name="Karlsson M."/>
            <person name="Huettel B."/>
            <person name="Barry K.W."/>
            <person name="Haridas S."/>
            <person name="Chen C."/>
            <person name="Bauer D."/>
            <person name="Andreopoulos W."/>
            <person name="Pangilinan J."/>
            <person name="LaButti K."/>
            <person name="Riley R."/>
            <person name="Lipzen A."/>
            <person name="Clum A."/>
            <person name="Drula E."/>
            <person name="Henrissat B."/>
            <person name="Kohler A."/>
            <person name="Grigoriev I.V."/>
            <person name="Martin F.M."/>
            <person name="Hacquard S."/>
        </authorList>
    </citation>
    <scope>NUCLEOTIDE SEQUENCE</scope>
    <source>
        <strain evidence="2">MPI-SDFR-AT-0120</strain>
    </source>
</reference>
<evidence type="ECO:0000313" key="2">
    <source>
        <dbReference type="EMBL" id="KAH7081039.1"/>
    </source>
</evidence>
<organism evidence="2 3">
    <name type="scientific">Paraphoma chrysanthemicola</name>
    <dbReference type="NCBI Taxonomy" id="798071"/>
    <lineage>
        <taxon>Eukaryota</taxon>
        <taxon>Fungi</taxon>
        <taxon>Dikarya</taxon>
        <taxon>Ascomycota</taxon>
        <taxon>Pezizomycotina</taxon>
        <taxon>Dothideomycetes</taxon>
        <taxon>Pleosporomycetidae</taxon>
        <taxon>Pleosporales</taxon>
        <taxon>Pleosporineae</taxon>
        <taxon>Phaeosphaeriaceae</taxon>
        <taxon>Paraphoma</taxon>
    </lineage>
</organism>
<evidence type="ECO:0000313" key="3">
    <source>
        <dbReference type="Proteomes" id="UP000813461"/>
    </source>
</evidence>
<gene>
    <name evidence="2" type="ORF">FB567DRAFT_606485</name>
</gene>